<evidence type="ECO:0000313" key="2">
    <source>
        <dbReference type="Proteomes" id="UP001177744"/>
    </source>
</evidence>
<protein>
    <submittedName>
        <fullName evidence="1">Uncharacterized protein</fullName>
    </submittedName>
</protein>
<dbReference type="PANTHER" id="PTHR24147:SF53">
    <property type="entry name" value="ANKYRIN REPEAT DOMAIN 26"/>
    <property type="match status" value="1"/>
</dbReference>
<dbReference type="AlphaFoldDB" id="A0AA40I750"/>
<name>A0AA40I750_CNENI</name>
<organism evidence="1 2">
    <name type="scientific">Cnephaeus nilssonii</name>
    <name type="common">Northern bat</name>
    <name type="synonym">Eptesicus nilssonii</name>
    <dbReference type="NCBI Taxonomy" id="3371016"/>
    <lineage>
        <taxon>Eukaryota</taxon>
        <taxon>Metazoa</taxon>
        <taxon>Chordata</taxon>
        <taxon>Craniata</taxon>
        <taxon>Vertebrata</taxon>
        <taxon>Euteleostomi</taxon>
        <taxon>Mammalia</taxon>
        <taxon>Eutheria</taxon>
        <taxon>Laurasiatheria</taxon>
        <taxon>Chiroptera</taxon>
        <taxon>Yangochiroptera</taxon>
        <taxon>Vespertilionidae</taxon>
        <taxon>Cnephaeus</taxon>
    </lineage>
</organism>
<dbReference type="InterPro" id="IPR050657">
    <property type="entry name" value="Ankyrin_repeat_domain"/>
</dbReference>
<sequence>MTAVRKKGPLYIWPAPVAIREWPLSLLADRKCLLHSCDTENRTGLMKGIRCRKRNGQLCVGIDSNTAPHCAVTGENTAMVAKLLSHKANTEAGTRMTSDHFHLL</sequence>
<dbReference type="Proteomes" id="UP001177744">
    <property type="component" value="Unassembled WGS sequence"/>
</dbReference>
<evidence type="ECO:0000313" key="1">
    <source>
        <dbReference type="EMBL" id="KAK1344184.1"/>
    </source>
</evidence>
<comment type="caution">
    <text evidence="1">The sequence shown here is derived from an EMBL/GenBank/DDBJ whole genome shotgun (WGS) entry which is preliminary data.</text>
</comment>
<accession>A0AA40I750</accession>
<gene>
    <name evidence="1" type="ORF">QTO34_014749</name>
</gene>
<dbReference type="EMBL" id="JAULJE010000004">
    <property type="protein sequence ID" value="KAK1344184.1"/>
    <property type="molecule type" value="Genomic_DNA"/>
</dbReference>
<reference evidence="1" key="1">
    <citation type="submission" date="2023-06" db="EMBL/GenBank/DDBJ databases">
        <title>Reference genome for the Northern bat (Eptesicus nilssonii), a most northern bat species.</title>
        <authorList>
            <person name="Laine V.N."/>
            <person name="Pulliainen A.T."/>
            <person name="Lilley T.M."/>
        </authorList>
    </citation>
    <scope>NUCLEOTIDE SEQUENCE</scope>
    <source>
        <strain evidence="1">BLF_Eptnil</strain>
        <tissue evidence="1">Kidney</tissue>
    </source>
</reference>
<dbReference type="PANTHER" id="PTHR24147">
    <property type="entry name" value="ANKYRIN REPEAT DOMAIN 36-RELATED"/>
    <property type="match status" value="1"/>
</dbReference>
<proteinExistence type="predicted"/>
<keyword evidence="2" id="KW-1185">Reference proteome</keyword>